<protein>
    <recommendedName>
        <fullName evidence="5">Kinesin-like protein</fullName>
    </recommendedName>
</protein>
<dbReference type="SMART" id="SM00248">
    <property type="entry name" value="ANK"/>
    <property type="match status" value="5"/>
</dbReference>
<keyword evidence="3" id="KW-0040">ANK repeat</keyword>
<dbReference type="GO" id="GO:0005524">
    <property type="term" value="F:ATP binding"/>
    <property type="evidence" value="ECO:0007669"/>
    <property type="project" value="UniProtKB-UniRule"/>
</dbReference>
<dbReference type="InterPro" id="IPR036770">
    <property type="entry name" value="Ankyrin_rpt-contain_sf"/>
</dbReference>
<dbReference type="PANTHER" id="PTHR47969:SF29">
    <property type="entry name" value="KINESIN-LIKE PROTEIN"/>
    <property type="match status" value="1"/>
</dbReference>
<evidence type="ECO:0000313" key="8">
    <source>
        <dbReference type="Proteomes" id="UP001178507"/>
    </source>
</evidence>
<name>A0AA36IMA5_9DINO</name>
<dbReference type="InterPro" id="IPR019821">
    <property type="entry name" value="Kinesin_motor_CS"/>
</dbReference>
<dbReference type="PROSITE" id="PS50088">
    <property type="entry name" value="ANK_REPEAT"/>
    <property type="match status" value="2"/>
</dbReference>
<dbReference type="GO" id="GO:0005875">
    <property type="term" value="C:microtubule associated complex"/>
    <property type="evidence" value="ECO:0007669"/>
    <property type="project" value="TreeGrafter"/>
</dbReference>
<keyword evidence="2 4" id="KW-0067">ATP-binding</keyword>
<reference evidence="7" key="1">
    <citation type="submission" date="2023-08" db="EMBL/GenBank/DDBJ databases">
        <authorList>
            <person name="Chen Y."/>
            <person name="Shah S."/>
            <person name="Dougan E. K."/>
            <person name="Thang M."/>
            <person name="Chan C."/>
        </authorList>
    </citation>
    <scope>NUCLEOTIDE SEQUENCE</scope>
</reference>
<comment type="caution">
    <text evidence="7">The sequence shown here is derived from an EMBL/GenBank/DDBJ whole genome shotgun (WGS) entry which is preliminary data.</text>
</comment>
<sequence length="755" mass="83328">MPSELEAGHESCCQVSDSSILVRAGGGNHWRKYSFDACLPEDRSQKQVFQESGVVCLLDSALAGYAATVLAYGQTGSGKTYTMMGRSASSERSECKDEVKKNDGLIMRAARRLFRQIGDTPEVRVRVTASFAEIFNAPGAVNECICDLLNPEAGNLQVRFSQRHGFFISDLAVVECGNLADVRSVLEAGLQNRRVGAHALNRESSRTHALFTLHVDSEKPAEPGASATRTFGKVTFVDLAGSERLKESLSEGNARKETQDYLRPVELVRKWAKSKVRSTRCELKSLDAANLSAEAFAELAINNEQGLVLRNLPLEALARPNDWSRERLLQRFGDRLIATGTGRWDRPEATPERRLATFAQSANDTAKNLVAKGYTHQIVSETFWGPEGNCSEPVVAGWHCTDRAKIFPEILVDFDKRPTLQVAMSSASGTQLHSHEETWLALLHGRKAWWIAGEEPSRELLSEEQANTRHPCQWLEEGAPEGLTFCVQQPGEVIYFGLRLHATCNLDDYVLGIGAQGRLLDRSALELAVHRGQTALVQDLLQAKKKPPSTRQLQRWLGHALDYGFTSLVALLLDRKADLHRRLDDGKPPLHTAAENGHMETAKLLLERRADVRLKDVDSKEALHHAAYNDNGHVATLLLARRADLQAKDQRGLSAFASAADGGYPELMETLLQLHAPQSAQGFQNAAVHAASKGHLPVLKALAKWTDLARRDKQGRQLADHAEYYQHVSVAQWLRKHTASSPKGGKGSKKPSTEL</sequence>
<dbReference type="Gene3D" id="3.40.850.10">
    <property type="entry name" value="Kinesin motor domain"/>
    <property type="match status" value="1"/>
</dbReference>
<proteinExistence type="inferred from homology"/>
<keyword evidence="1 4" id="KW-0547">Nucleotide-binding</keyword>
<dbReference type="GO" id="GO:0007018">
    <property type="term" value="P:microtubule-based movement"/>
    <property type="evidence" value="ECO:0007669"/>
    <property type="project" value="InterPro"/>
</dbReference>
<evidence type="ECO:0000256" key="3">
    <source>
        <dbReference type="PROSITE-ProRule" id="PRU00023"/>
    </source>
</evidence>
<evidence type="ECO:0000256" key="1">
    <source>
        <dbReference type="ARBA" id="ARBA00022741"/>
    </source>
</evidence>
<dbReference type="InterPro" id="IPR027417">
    <property type="entry name" value="P-loop_NTPase"/>
</dbReference>
<feature type="binding site" evidence="4">
    <location>
        <begin position="73"/>
        <end position="80"/>
    </location>
    <ligand>
        <name>ATP</name>
        <dbReference type="ChEBI" id="CHEBI:30616"/>
    </ligand>
</feature>
<dbReference type="PROSITE" id="PS00411">
    <property type="entry name" value="KINESIN_MOTOR_1"/>
    <property type="match status" value="1"/>
</dbReference>
<dbReference type="GO" id="GO:0005874">
    <property type="term" value="C:microtubule"/>
    <property type="evidence" value="ECO:0007669"/>
    <property type="project" value="UniProtKB-KW"/>
</dbReference>
<dbReference type="InterPro" id="IPR001752">
    <property type="entry name" value="Kinesin_motor_dom"/>
</dbReference>
<gene>
    <name evidence="7" type="ORF">EVOR1521_LOCUS14984</name>
</gene>
<keyword evidence="8" id="KW-1185">Reference proteome</keyword>
<dbReference type="GO" id="GO:0008017">
    <property type="term" value="F:microtubule binding"/>
    <property type="evidence" value="ECO:0007669"/>
    <property type="project" value="InterPro"/>
</dbReference>
<dbReference type="InterPro" id="IPR027640">
    <property type="entry name" value="Kinesin-like_fam"/>
</dbReference>
<accession>A0AA36IMA5</accession>
<comment type="similarity">
    <text evidence="4 5">Belongs to the TRAFAC class myosin-kinesin ATPase superfamily. Kinesin family.</text>
</comment>
<keyword evidence="5" id="KW-0493">Microtubule</keyword>
<dbReference type="GO" id="GO:0003777">
    <property type="term" value="F:microtubule motor activity"/>
    <property type="evidence" value="ECO:0007669"/>
    <property type="project" value="InterPro"/>
</dbReference>
<dbReference type="Pfam" id="PF00225">
    <property type="entry name" value="Kinesin"/>
    <property type="match status" value="1"/>
</dbReference>
<dbReference type="InterPro" id="IPR002110">
    <property type="entry name" value="Ankyrin_rpt"/>
</dbReference>
<feature type="repeat" description="ANK" evidence="3">
    <location>
        <begin position="585"/>
        <end position="617"/>
    </location>
</feature>
<dbReference type="PRINTS" id="PR00380">
    <property type="entry name" value="KINESINHEAVY"/>
</dbReference>
<feature type="repeat" description="ANK" evidence="3">
    <location>
        <begin position="618"/>
        <end position="650"/>
    </location>
</feature>
<feature type="domain" description="Kinesin motor" evidence="6">
    <location>
        <begin position="1"/>
        <end position="259"/>
    </location>
</feature>
<dbReference type="SMART" id="SM00129">
    <property type="entry name" value="KISc"/>
    <property type="match status" value="1"/>
</dbReference>
<dbReference type="Gene3D" id="1.25.40.20">
    <property type="entry name" value="Ankyrin repeat-containing domain"/>
    <property type="match status" value="2"/>
</dbReference>
<dbReference type="Proteomes" id="UP001178507">
    <property type="component" value="Unassembled WGS sequence"/>
</dbReference>
<dbReference type="EMBL" id="CAUJNA010001857">
    <property type="protein sequence ID" value="CAJ1389351.1"/>
    <property type="molecule type" value="Genomic_DNA"/>
</dbReference>
<evidence type="ECO:0000259" key="6">
    <source>
        <dbReference type="PROSITE" id="PS50067"/>
    </source>
</evidence>
<dbReference type="InterPro" id="IPR036961">
    <property type="entry name" value="Kinesin_motor_dom_sf"/>
</dbReference>
<dbReference type="Gene3D" id="2.60.120.650">
    <property type="entry name" value="Cupin"/>
    <property type="match status" value="1"/>
</dbReference>
<dbReference type="SUPFAM" id="SSF51197">
    <property type="entry name" value="Clavaminate synthase-like"/>
    <property type="match status" value="1"/>
</dbReference>
<dbReference type="AlphaFoldDB" id="A0AA36IMA5"/>
<dbReference type="PANTHER" id="PTHR47969">
    <property type="entry name" value="CHROMOSOME-ASSOCIATED KINESIN KIF4A-RELATED"/>
    <property type="match status" value="1"/>
</dbReference>
<evidence type="ECO:0000313" key="7">
    <source>
        <dbReference type="EMBL" id="CAJ1389351.1"/>
    </source>
</evidence>
<dbReference type="PROSITE" id="PS50297">
    <property type="entry name" value="ANK_REP_REGION"/>
    <property type="match status" value="1"/>
</dbReference>
<dbReference type="SUPFAM" id="SSF52540">
    <property type="entry name" value="P-loop containing nucleoside triphosphate hydrolases"/>
    <property type="match status" value="1"/>
</dbReference>
<evidence type="ECO:0000256" key="5">
    <source>
        <dbReference type="RuleBase" id="RU000394"/>
    </source>
</evidence>
<dbReference type="SUPFAM" id="SSF48403">
    <property type="entry name" value="Ankyrin repeat"/>
    <property type="match status" value="1"/>
</dbReference>
<dbReference type="PROSITE" id="PS50067">
    <property type="entry name" value="KINESIN_MOTOR_2"/>
    <property type="match status" value="1"/>
</dbReference>
<dbReference type="GO" id="GO:0051231">
    <property type="term" value="P:spindle elongation"/>
    <property type="evidence" value="ECO:0007669"/>
    <property type="project" value="TreeGrafter"/>
</dbReference>
<evidence type="ECO:0000256" key="2">
    <source>
        <dbReference type="ARBA" id="ARBA00022840"/>
    </source>
</evidence>
<dbReference type="GO" id="GO:0007052">
    <property type="term" value="P:mitotic spindle organization"/>
    <property type="evidence" value="ECO:0007669"/>
    <property type="project" value="TreeGrafter"/>
</dbReference>
<organism evidence="7 8">
    <name type="scientific">Effrenium voratum</name>
    <dbReference type="NCBI Taxonomy" id="2562239"/>
    <lineage>
        <taxon>Eukaryota</taxon>
        <taxon>Sar</taxon>
        <taxon>Alveolata</taxon>
        <taxon>Dinophyceae</taxon>
        <taxon>Suessiales</taxon>
        <taxon>Symbiodiniaceae</taxon>
        <taxon>Effrenium</taxon>
    </lineage>
</organism>
<dbReference type="Pfam" id="PF12796">
    <property type="entry name" value="Ank_2"/>
    <property type="match status" value="1"/>
</dbReference>
<evidence type="ECO:0000256" key="4">
    <source>
        <dbReference type="PROSITE-ProRule" id="PRU00283"/>
    </source>
</evidence>
<keyword evidence="4 5" id="KW-0505">Motor protein</keyword>